<dbReference type="PANTHER" id="PTHR45614:SF232">
    <property type="entry name" value="TRANSCRIPTION FACTOR MYB3R-2"/>
    <property type="match status" value="1"/>
</dbReference>
<comment type="caution">
    <text evidence="3">The sequence shown here is derived from an EMBL/GenBank/DDBJ whole genome shotgun (WGS) entry which is preliminary data.</text>
</comment>
<dbReference type="OrthoDB" id="2143914at2759"/>
<dbReference type="InterPro" id="IPR001005">
    <property type="entry name" value="SANT/Myb"/>
</dbReference>
<feature type="domain" description="Myb-like" evidence="1">
    <location>
        <begin position="57"/>
        <end position="107"/>
    </location>
</feature>
<evidence type="ECO:0000313" key="4">
    <source>
        <dbReference type="Proteomes" id="UP000664859"/>
    </source>
</evidence>
<dbReference type="GO" id="GO:0000978">
    <property type="term" value="F:RNA polymerase II cis-regulatory region sequence-specific DNA binding"/>
    <property type="evidence" value="ECO:0007669"/>
    <property type="project" value="TreeGrafter"/>
</dbReference>
<dbReference type="InterPro" id="IPR009057">
    <property type="entry name" value="Homeodomain-like_sf"/>
</dbReference>
<reference evidence="3" key="1">
    <citation type="submission" date="2021-02" db="EMBL/GenBank/DDBJ databases">
        <title>First Annotated Genome of the Yellow-green Alga Tribonema minus.</title>
        <authorList>
            <person name="Mahan K.M."/>
        </authorList>
    </citation>
    <scope>NUCLEOTIDE SEQUENCE</scope>
    <source>
        <strain evidence="3">UTEX B ZZ1240</strain>
    </source>
</reference>
<keyword evidence="3" id="KW-0238">DNA-binding</keyword>
<feature type="non-terminal residue" evidence="3">
    <location>
        <position position="107"/>
    </location>
</feature>
<dbReference type="GO" id="GO:0000981">
    <property type="term" value="F:DNA-binding transcription factor activity, RNA polymerase II-specific"/>
    <property type="evidence" value="ECO:0007669"/>
    <property type="project" value="TreeGrafter"/>
</dbReference>
<feature type="domain" description="HTH myb-type" evidence="2">
    <location>
        <begin position="57"/>
        <end position="107"/>
    </location>
</feature>
<dbReference type="AlphaFoldDB" id="A0A835YH49"/>
<dbReference type="EMBL" id="JAFCMP010000551">
    <property type="protein sequence ID" value="KAG5175319.1"/>
    <property type="molecule type" value="Genomic_DNA"/>
</dbReference>
<feature type="domain" description="HTH myb-type" evidence="2">
    <location>
        <begin position="1"/>
        <end position="56"/>
    </location>
</feature>
<evidence type="ECO:0000259" key="1">
    <source>
        <dbReference type="PROSITE" id="PS50090"/>
    </source>
</evidence>
<feature type="non-terminal residue" evidence="3">
    <location>
        <position position="1"/>
    </location>
</feature>
<dbReference type="Proteomes" id="UP000664859">
    <property type="component" value="Unassembled WGS sequence"/>
</dbReference>
<dbReference type="Gene3D" id="1.10.10.60">
    <property type="entry name" value="Homeodomain-like"/>
    <property type="match status" value="2"/>
</dbReference>
<name>A0A835YH49_9STRA</name>
<gene>
    <name evidence="3" type="ORF">JKP88DRAFT_151290</name>
</gene>
<dbReference type="SUPFAM" id="SSF46689">
    <property type="entry name" value="Homeodomain-like"/>
    <property type="match status" value="1"/>
</dbReference>
<protein>
    <submittedName>
        <fullName evidence="3">Homeodomain-like protein</fullName>
    </submittedName>
</protein>
<dbReference type="InterPro" id="IPR050560">
    <property type="entry name" value="MYB_TF"/>
</dbReference>
<dbReference type="PROSITE" id="PS50090">
    <property type="entry name" value="MYB_LIKE"/>
    <property type="match status" value="2"/>
</dbReference>
<dbReference type="GO" id="GO:0005634">
    <property type="term" value="C:nucleus"/>
    <property type="evidence" value="ECO:0007669"/>
    <property type="project" value="TreeGrafter"/>
</dbReference>
<dbReference type="PANTHER" id="PTHR45614">
    <property type="entry name" value="MYB PROTEIN-RELATED"/>
    <property type="match status" value="1"/>
</dbReference>
<dbReference type="SMART" id="SM00717">
    <property type="entry name" value="SANT"/>
    <property type="match status" value="2"/>
</dbReference>
<feature type="domain" description="Myb-like" evidence="1">
    <location>
        <begin position="1"/>
        <end position="56"/>
    </location>
</feature>
<dbReference type="PROSITE" id="PS51294">
    <property type="entry name" value="HTH_MYB"/>
    <property type="match status" value="2"/>
</dbReference>
<proteinExistence type="predicted"/>
<dbReference type="InterPro" id="IPR017930">
    <property type="entry name" value="Myb_dom"/>
</dbReference>
<evidence type="ECO:0000313" key="3">
    <source>
        <dbReference type="EMBL" id="KAG5175319.1"/>
    </source>
</evidence>
<accession>A0A835YH49</accession>
<keyword evidence="3" id="KW-0371">Homeobox</keyword>
<organism evidence="3 4">
    <name type="scientific">Tribonema minus</name>
    <dbReference type="NCBI Taxonomy" id="303371"/>
    <lineage>
        <taxon>Eukaryota</taxon>
        <taxon>Sar</taxon>
        <taxon>Stramenopiles</taxon>
        <taxon>Ochrophyta</taxon>
        <taxon>PX clade</taxon>
        <taxon>Xanthophyceae</taxon>
        <taxon>Tribonematales</taxon>
        <taxon>Tribonemataceae</taxon>
        <taxon>Tribonema</taxon>
    </lineage>
</organism>
<dbReference type="CDD" id="cd00167">
    <property type="entry name" value="SANT"/>
    <property type="match status" value="2"/>
</dbReference>
<keyword evidence="4" id="KW-1185">Reference proteome</keyword>
<sequence>GRGRKTWTPREDEAIRNLAGRLGMNAWTELAKCLEKDYGIYGRTSKQCWERWHNHLSPGISKAPWTTEEEQIMAQAHEELGNKWSEIAKRLPGRTDNHVKNHWCAAV</sequence>
<dbReference type="Pfam" id="PF00249">
    <property type="entry name" value="Myb_DNA-binding"/>
    <property type="match status" value="2"/>
</dbReference>
<evidence type="ECO:0000259" key="2">
    <source>
        <dbReference type="PROSITE" id="PS51294"/>
    </source>
</evidence>